<evidence type="ECO:0000259" key="10">
    <source>
        <dbReference type="PROSITE" id="PS50157"/>
    </source>
</evidence>
<dbReference type="GO" id="GO:0009913">
    <property type="term" value="P:epidermal cell differentiation"/>
    <property type="evidence" value="ECO:0007669"/>
    <property type="project" value="TreeGrafter"/>
</dbReference>
<feature type="compositionally biased region" description="Basic and acidic residues" evidence="9">
    <location>
        <begin position="32"/>
        <end position="55"/>
    </location>
</feature>
<keyword evidence="12" id="KW-1185">Reference proteome</keyword>
<sequence length="374" mass="42801">MPKSFLVRGQHRPKATTEVLDSQLEVKSTLKLLDDEKSPVQENKSEKDIPHPTEFKKRKRGKTTEDIIQEDVVKNPEGTRRPLFLPLPYEHKMYNLMLHSPGSDKFGFNNLMSPLSYHSFRYQELCSPTSPVAPHIPSPTPIIDPGFSNRICPNPATPKKEQLDSVNNFVKPSISLLKHSVVHGVELINGGFGMKNPIIAHAQDQRILTPLSNASDDGQSFTCSICTKSFPLQRLLNRHLKCHSEIKRYLCTICGKGFNDTFDLKRHTRTHTGVRPYKCVTCGKAFTQRCSLESHGRKVHGFNFQYAYKERRNKLYVCEDCGHTTSDPGQHFIHLKHFHPQNPVLLKFYDKRQFKFSESSNDSEEIMDLSVTKR</sequence>
<name>A0A8W8L9D1_MAGGI</name>
<keyword evidence="4" id="KW-0677">Repeat</keyword>
<keyword evidence="3" id="KW-0479">Metal-binding</keyword>
<dbReference type="GO" id="GO:0010837">
    <property type="term" value="P:regulation of keratinocyte proliferation"/>
    <property type="evidence" value="ECO:0007669"/>
    <property type="project" value="UniProtKB-ARBA"/>
</dbReference>
<dbReference type="GO" id="GO:0045596">
    <property type="term" value="P:negative regulation of cell differentiation"/>
    <property type="evidence" value="ECO:0007669"/>
    <property type="project" value="UniProtKB-ARBA"/>
</dbReference>
<comment type="similarity">
    <text evidence="2">Belongs to the krueppel C2H2-type zinc-finger protein family.</text>
</comment>
<dbReference type="Pfam" id="PF13912">
    <property type="entry name" value="zf-C2H2_6"/>
    <property type="match status" value="1"/>
</dbReference>
<evidence type="ECO:0000256" key="7">
    <source>
        <dbReference type="ARBA" id="ARBA00023242"/>
    </source>
</evidence>
<dbReference type="SUPFAM" id="SSF57667">
    <property type="entry name" value="beta-beta-alpha zinc fingers"/>
    <property type="match status" value="2"/>
</dbReference>
<dbReference type="GO" id="GO:0008270">
    <property type="term" value="F:zinc ion binding"/>
    <property type="evidence" value="ECO:0007669"/>
    <property type="project" value="UniProtKB-KW"/>
</dbReference>
<dbReference type="GO" id="GO:0045892">
    <property type="term" value="P:negative regulation of DNA-templated transcription"/>
    <property type="evidence" value="ECO:0007669"/>
    <property type="project" value="UniProtKB-ARBA"/>
</dbReference>
<dbReference type="SMART" id="SM00355">
    <property type="entry name" value="ZnF_C2H2"/>
    <property type="match status" value="4"/>
</dbReference>
<dbReference type="OMA" id="FRYPELC"/>
<keyword evidence="7" id="KW-0539">Nucleus</keyword>
<evidence type="ECO:0000313" key="12">
    <source>
        <dbReference type="Proteomes" id="UP000005408"/>
    </source>
</evidence>
<evidence type="ECO:0000256" key="1">
    <source>
        <dbReference type="ARBA" id="ARBA00004123"/>
    </source>
</evidence>
<dbReference type="FunFam" id="3.30.160.60:FF:001250">
    <property type="entry name" value="putative transcription factor ovo-like protein 3"/>
    <property type="match status" value="1"/>
</dbReference>
<dbReference type="InterPro" id="IPR013087">
    <property type="entry name" value="Znf_C2H2_type"/>
</dbReference>
<dbReference type="GO" id="GO:0000978">
    <property type="term" value="F:RNA polymerase II cis-regulatory region sequence-specific DNA binding"/>
    <property type="evidence" value="ECO:0007669"/>
    <property type="project" value="TreeGrafter"/>
</dbReference>
<feature type="domain" description="C2H2-type" evidence="10">
    <location>
        <begin position="221"/>
        <end position="248"/>
    </location>
</feature>
<evidence type="ECO:0000256" key="3">
    <source>
        <dbReference type="ARBA" id="ARBA00022723"/>
    </source>
</evidence>
<dbReference type="Pfam" id="PF00096">
    <property type="entry name" value="zf-C2H2"/>
    <property type="match status" value="2"/>
</dbReference>
<protein>
    <recommendedName>
        <fullName evidence="10">C2H2-type domain-containing protein</fullName>
    </recommendedName>
</protein>
<dbReference type="GO" id="GO:0005634">
    <property type="term" value="C:nucleus"/>
    <property type="evidence" value="ECO:0007669"/>
    <property type="project" value="UniProtKB-SubCell"/>
</dbReference>
<organism evidence="11 12">
    <name type="scientific">Magallana gigas</name>
    <name type="common">Pacific oyster</name>
    <name type="synonym">Crassostrea gigas</name>
    <dbReference type="NCBI Taxonomy" id="29159"/>
    <lineage>
        <taxon>Eukaryota</taxon>
        <taxon>Metazoa</taxon>
        <taxon>Spiralia</taxon>
        <taxon>Lophotrochozoa</taxon>
        <taxon>Mollusca</taxon>
        <taxon>Bivalvia</taxon>
        <taxon>Autobranchia</taxon>
        <taxon>Pteriomorphia</taxon>
        <taxon>Ostreida</taxon>
        <taxon>Ostreoidea</taxon>
        <taxon>Ostreidae</taxon>
        <taxon>Magallana</taxon>
    </lineage>
</organism>
<dbReference type="Gene3D" id="3.30.160.60">
    <property type="entry name" value="Classic Zinc Finger"/>
    <property type="match status" value="2"/>
</dbReference>
<dbReference type="EnsemblMetazoa" id="G27255.2">
    <property type="protein sequence ID" value="G27255.2:cds"/>
    <property type="gene ID" value="G27255"/>
</dbReference>
<evidence type="ECO:0000256" key="6">
    <source>
        <dbReference type="ARBA" id="ARBA00022833"/>
    </source>
</evidence>
<evidence type="ECO:0000256" key="5">
    <source>
        <dbReference type="ARBA" id="ARBA00022771"/>
    </source>
</evidence>
<dbReference type="Proteomes" id="UP000005408">
    <property type="component" value="Unassembled WGS sequence"/>
</dbReference>
<keyword evidence="6" id="KW-0862">Zinc</keyword>
<proteinExistence type="inferred from homology"/>
<feature type="domain" description="C2H2-type" evidence="10">
    <location>
        <begin position="277"/>
        <end position="300"/>
    </location>
</feature>
<evidence type="ECO:0000256" key="9">
    <source>
        <dbReference type="SAM" id="MobiDB-lite"/>
    </source>
</evidence>
<evidence type="ECO:0000256" key="4">
    <source>
        <dbReference type="ARBA" id="ARBA00022737"/>
    </source>
</evidence>
<dbReference type="OrthoDB" id="6508643at2759"/>
<dbReference type="PANTHER" id="PTHR10032:SF271">
    <property type="entry name" value="RH12261P-RELATED"/>
    <property type="match status" value="1"/>
</dbReference>
<reference evidence="11" key="1">
    <citation type="submission" date="2022-08" db="UniProtKB">
        <authorList>
            <consortium name="EnsemblMetazoa"/>
        </authorList>
    </citation>
    <scope>IDENTIFICATION</scope>
    <source>
        <strain evidence="11">05x7-T-G4-1.051#20</strain>
    </source>
</reference>
<feature type="domain" description="C2H2-type" evidence="10">
    <location>
        <begin position="249"/>
        <end position="276"/>
    </location>
</feature>
<dbReference type="PANTHER" id="PTHR10032">
    <property type="entry name" value="ZINC FINGER PROTEIN WITH KRAB AND SCAN DOMAINS"/>
    <property type="match status" value="1"/>
</dbReference>
<dbReference type="AlphaFoldDB" id="A0A8W8L9D1"/>
<dbReference type="PROSITE" id="PS00028">
    <property type="entry name" value="ZINC_FINGER_C2H2_1"/>
    <property type="match status" value="3"/>
</dbReference>
<comment type="subcellular location">
    <subcellularLocation>
        <location evidence="1">Nucleus</location>
    </subcellularLocation>
</comment>
<feature type="region of interest" description="Disordered" evidence="9">
    <location>
        <begin position="1"/>
        <end position="20"/>
    </location>
</feature>
<evidence type="ECO:0000256" key="2">
    <source>
        <dbReference type="ARBA" id="ARBA00006991"/>
    </source>
</evidence>
<dbReference type="GO" id="GO:0000981">
    <property type="term" value="F:DNA-binding transcription factor activity, RNA polymerase II-specific"/>
    <property type="evidence" value="ECO:0007669"/>
    <property type="project" value="TreeGrafter"/>
</dbReference>
<dbReference type="InterPro" id="IPR036236">
    <property type="entry name" value="Znf_C2H2_sf"/>
</dbReference>
<feature type="region of interest" description="Disordered" evidence="9">
    <location>
        <begin position="32"/>
        <end position="63"/>
    </location>
</feature>
<dbReference type="GO" id="GO:0009968">
    <property type="term" value="P:negative regulation of signal transduction"/>
    <property type="evidence" value="ECO:0007669"/>
    <property type="project" value="UniProtKB-ARBA"/>
</dbReference>
<dbReference type="FunFam" id="3.30.160.60:FF:000452">
    <property type="entry name" value="Transcription factor Ovo-like 2"/>
    <property type="match status" value="1"/>
</dbReference>
<keyword evidence="5 8" id="KW-0863">Zinc-finger</keyword>
<dbReference type="GO" id="GO:0051241">
    <property type="term" value="P:negative regulation of multicellular organismal process"/>
    <property type="evidence" value="ECO:0007669"/>
    <property type="project" value="UniProtKB-ARBA"/>
</dbReference>
<accession>A0A8W8L9D1</accession>
<dbReference type="EnsemblMetazoa" id="G27255.4">
    <property type="protein sequence ID" value="G27255.4:cds"/>
    <property type="gene ID" value="G27255"/>
</dbReference>
<dbReference type="InterPro" id="IPR027756">
    <property type="entry name" value="Ovo-like"/>
</dbReference>
<evidence type="ECO:0000256" key="8">
    <source>
        <dbReference type="PROSITE-ProRule" id="PRU00042"/>
    </source>
</evidence>
<dbReference type="PROSITE" id="PS50157">
    <property type="entry name" value="ZINC_FINGER_C2H2_2"/>
    <property type="match status" value="3"/>
</dbReference>
<evidence type="ECO:0000313" key="11">
    <source>
        <dbReference type="EnsemblMetazoa" id="G27255.2:cds"/>
    </source>
</evidence>